<dbReference type="AlphaFoldDB" id="A0A4R5QKX7"/>
<feature type="domain" description="Methyltransferase type 11" evidence="1">
    <location>
        <begin position="55"/>
        <end position="108"/>
    </location>
</feature>
<dbReference type="SUPFAM" id="SSF53335">
    <property type="entry name" value="S-adenosyl-L-methionine-dependent methyltransferases"/>
    <property type="match status" value="1"/>
</dbReference>
<dbReference type="InterPro" id="IPR029063">
    <property type="entry name" value="SAM-dependent_MTases_sf"/>
</dbReference>
<evidence type="ECO:0000313" key="3">
    <source>
        <dbReference type="Proteomes" id="UP000295096"/>
    </source>
</evidence>
<organism evidence="2 3">
    <name type="scientific">Dankookia rubra</name>
    <dbReference type="NCBI Taxonomy" id="1442381"/>
    <lineage>
        <taxon>Bacteria</taxon>
        <taxon>Pseudomonadati</taxon>
        <taxon>Pseudomonadota</taxon>
        <taxon>Alphaproteobacteria</taxon>
        <taxon>Acetobacterales</taxon>
        <taxon>Roseomonadaceae</taxon>
        <taxon>Dankookia</taxon>
    </lineage>
</organism>
<accession>A0A4R5QKX7</accession>
<reference evidence="2 3" key="1">
    <citation type="journal article" date="2016" name="J. Microbiol.">
        <title>Dankookia rubra gen. nov., sp. nov., an alphaproteobacterium isolated from sediment of a shallow stream.</title>
        <authorList>
            <person name="Kim W.H."/>
            <person name="Kim D.H."/>
            <person name="Kang K."/>
            <person name="Ahn T.Y."/>
        </authorList>
    </citation>
    <scope>NUCLEOTIDE SEQUENCE [LARGE SCALE GENOMIC DNA]</scope>
    <source>
        <strain evidence="2 3">JCM30602</strain>
    </source>
</reference>
<dbReference type="Gene3D" id="3.40.50.150">
    <property type="entry name" value="Vaccinia Virus protein VP39"/>
    <property type="match status" value="1"/>
</dbReference>
<dbReference type="Pfam" id="PF08241">
    <property type="entry name" value="Methyltransf_11"/>
    <property type="match status" value="1"/>
</dbReference>
<protein>
    <submittedName>
        <fullName evidence="2">Methyltransferase domain-containing protein</fullName>
    </submittedName>
</protein>
<dbReference type="InterPro" id="IPR013216">
    <property type="entry name" value="Methyltransf_11"/>
</dbReference>
<keyword evidence="3" id="KW-1185">Reference proteome</keyword>
<dbReference type="RefSeq" id="WP_133286905.1">
    <property type="nucleotide sequence ID" value="NZ_SMSJ01000002.1"/>
</dbReference>
<dbReference type="GO" id="GO:0008757">
    <property type="term" value="F:S-adenosylmethionine-dependent methyltransferase activity"/>
    <property type="evidence" value="ECO:0007669"/>
    <property type="project" value="InterPro"/>
</dbReference>
<keyword evidence="2" id="KW-0808">Transferase</keyword>
<dbReference type="GO" id="GO:0032259">
    <property type="term" value="P:methylation"/>
    <property type="evidence" value="ECO:0007669"/>
    <property type="project" value="UniProtKB-KW"/>
</dbReference>
<evidence type="ECO:0000259" key="1">
    <source>
        <dbReference type="Pfam" id="PF08241"/>
    </source>
</evidence>
<proteinExistence type="predicted"/>
<dbReference type="EMBL" id="SMSJ01000002">
    <property type="protein sequence ID" value="TDH64140.1"/>
    <property type="molecule type" value="Genomic_DNA"/>
</dbReference>
<dbReference type="CDD" id="cd02440">
    <property type="entry name" value="AdoMet_MTases"/>
    <property type="match status" value="1"/>
</dbReference>
<evidence type="ECO:0000313" key="2">
    <source>
        <dbReference type="EMBL" id="TDH64140.1"/>
    </source>
</evidence>
<name>A0A4R5QKX7_9PROT</name>
<gene>
    <name evidence="2" type="ORF">E2C06_01975</name>
</gene>
<dbReference type="Proteomes" id="UP000295096">
    <property type="component" value="Unassembled WGS sequence"/>
</dbReference>
<keyword evidence="2" id="KW-0489">Methyltransferase</keyword>
<comment type="caution">
    <text evidence="2">The sequence shown here is derived from an EMBL/GenBank/DDBJ whole genome shotgun (WGS) entry which is preliminary data.</text>
</comment>
<dbReference type="OrthoDB" id="7171187at2"/>
<sequence>MHDTAHEHARLFFDCYWQPDFTTVAELGSYDVNGRLRDHAPPGVRYIGMDMEPGPGVDLVVAPGQPLPLADASIDVAVTSSCFEHDIAFWDSFLELVRILRPGGLLYLNAPSNYAVHRYPLDCWRFYPDAGLALCQWAARQGVAVDLAESFIGQQGGEGWCDFVAVFRKAGPGTLRRRGRIAGQAPAANILDGGAGGAPVREAERGQTDEMLAIAGLRASLAERDAALAVRQADHDAQAATLAARDAELTRQAASLAALQAEAAERAAAQEALAARCAAQARALADCEASLAEAGASATALAARLAEAEAALATAESHLRRVLGSRSWQLTAPLRAVLQRVHRG</sequence>